<sequence length="87" mass="9622">MGALRSHGNCRLRNVATFFFFFAGAASGDGVAVAFMFYCSTFSCRREAFVDAEQRALLRPSRLWTKDTGPMNGICKMSSALRLDTVL</sequence>
<evidence type="ECO:0000313" key="2">
    <source>
        <dbReference type="Proteomes" id="UP001451303"/>
    </source>
</evidence>
<keyword evidence="2" id="KW-1185">Reference proteome</keyword>
<organism evidence="1 2">
    <name type="scientific">Neurospora intermedia</name>
    <dbReference type="NCBI Taxonomy" id="5142"/>
    <lineage>
        <taxon>Eukaryota</taxon>
        <taxon>Fungi</taxon>
        <taxon>Dikarya</taxon>
        <taxon>Ascomycota</taxon>
        <taxon>Pezizomycotina</taxon>
        <taxon>Sordariomycetes</taxon>
        <taxon>Sordariomycetidae</taxon>
        <taxon>Sordariales</taxon>
        <taxon>Sordariaceae</taxon>
        <taxon>Neurospora</taxon>
    </lineage>
</organism>
<protein>
    <recommendedName>
        <fullName evidence="3">Secreted protein</fullName>
    </recommendedName>
</protein>
<accession>A0ABR3D281</accession>
<dbReference type="EMBL" id="JAVLET010000011">
    <property type="protein sequence ID" value="KAL0466815.1"/>
    <property type="molecule type" value="Genomic_DNA"/>
</dbReference>
<evidence type="ECO:0008006" key="3">
    <source>
        <dbReference type="Google" id="ProtNLM"/>
    </source>
</evidence>
<proteinExistence type="predicted"/>
<name>A0ABR3D281_NEUIN</name>
<reference evidence="1 2" key="1">
    <citation type="submission" date="2023-09" db="EMBL/GenBank/DDBJ databases">
        <title>Multi-omics analysis of a traditional fermented food reveals byproduct-associated fungal strains for waste-to-food upcycling.</title>
        <authorList>
            <consortium name="Lawrence Berkeley National Laboratory"/>
            <person name="Rekdal V.M."/>
            <person name="Villalobos-Escobedo J.M."/>
            <person name="Rodriguez-Valeron N."/>
            <person name="Garcia M.O."/>
            <person name="Vasquez D.P."/>
            <person name="Damayanti I."/>
            <person name="Sorensen P.M."/>
            <person name="Baidoo E.E."/>
            <person name="De Carvalho A.C."/>
            <person name="Riley R."/>
            <person name="Lipzen A."/>
            <person name="He G."/>
            <person name="Yan M."/>
            <person name="Haridas S."/>
            <person name="Daum C."/>
            <person name="Yoshinaga Y."/>
            <person name="Ng V."/>
            <person name="Grigoriev I.V."/>
            <person name="Munk R."/>
            <person name="Nuraida L."/>
            <person name="Wijaya C.H."/>
            <person name="Morales P.-C."/>
            <person name="Keasling J.D."/>
        </authorList>
    </citation>
    <scope>NUCLEOTIDE SEQUENCE [LARGE SCALE GENOMIC DNA]</scope>
    <source>
        <strain evidence="1 2">FGSC 2613</strain>
    </source>
</reference>
<dbReference type="Proteomes" id="UP001451303">
    <property type="component" value="Unassembled WGS sequence"/>
</dbReference>
<comment type="caution">
    <text evidence="1">The sequence shown here is derived from an EMBL/GenBank/DDBJ whole genome shotgun (WGS) entry which is preliminary data.</text>
</comment>
<evidence type="ECO:0000313" key="1">
    <source>
        <dbReference type="EMBL" id="KAL0466815.1"/>
    </source>
</evidence>
<gene>
    <name evidence="1" type="ORF">QR685DRAFT_534469</name>
</gene>